<name>A0A7V5LIR1_CALAY</name>
<comment type="caution">
    <text evidence="1">The sequence shown here is derived from an EMBL/GenBank/DDBJ whole genome shotgun (WGS) entry which is preliminary data.</text>
</comment>
<protein>
    <submittedName>
        <fullName evidence="1">Uncharacterized protein</fullName>
    </submittedName>
</protein>
<gene>
    <name evidence="1" type="ORF">ENL21_06060</name>
</gene>
<dbReference type="Gene3D" id="3.40.50.10610">
    <property type="entry name" value="ABC-type transport auxiliary lipoprotein component"/>
    <property type="match status" value="1"/>
</dbReference>
<evidence type="ECO:0000313" key="1">
    <source>
        <dbReference type="EMBL" id="HHE55328.1"/>
    </source>
</evidence>
<organism evidence="1">
    <name type="scientific">Caldithrix abyssi</name>
    <dbReference type="NCBI Taxonomy" id="187145"/>
    <lineage>
        <taxon>Bacteria</taxon>
        <taxon>Pseudomonadati</taxon>
        <taxon>Calditrichota</taxon>
        <taxon>Calditrichia</taxon>
        <taxon>Calditrichales</taxon>
        <taxon>Calditrichaceae</taxon>
        <taxon>Caldithrix</taxon>
    </lineage>
</organism>
<dbReference type="AlphaFoldDB" id="A0A7V5LIR1"/>
<proteinExistence type="predicted"/>
<dbReference type="Proteomes" id="UP000886111">
    <property type="component" value="Unassembled WGS sequence"/>
</dbReference>
<reference evidence="1" key="1">
    <citation type="journal article" date="2020" name="mSystems">
        <title>Genome- and Community-Level Interaction Insights into Carbon Utilization and Element Cycling Functions of Hydrothermarchaeota in Hydrothermal Sediment.</title>
        <authorList>
            <person name="Zhou Z."/>
            <person name="Liu Y."/>
            <person name="Xu W."/>
            <person name="Pan J."/>
            <person name="Luo Z.H."/>
            <person name="Li M."/>
        </authorList>
    </citation>
    <scope>NUCLEOTIDE SEQUENCE [LARGE SCALE GENOMIC DNA]</scope>
    <source>
        <strain evidence="1">HyVt-76</strain>
    </source>
</reference>
<sequence>MKRWNIFLSLVILILFSINHSYAFRKSRVLFYYVKAGEGITTEHVELLKKAFRNAIRKNPKFELVSDENIELVFEKYGISEDGCTTTECAVKIGADPQISADFSMYGELKYSDEGVFLINARVVSIEKKSILWEPLNLKKAESVSKFISVANAIIEEFAKTIKVVPQIKEVRADGKVIIDIGAQLGMRKGEKYWVVRELQLDVFSIVRDTLGLVEVEMVADELSLAKVLNKRKSMVKRAKLFAYKGGELDEVPPVIEHQPVLTAGKQMEIPIDAEISDNNKLMSAFLFYSANMNGPFNSIPMTKKAGQQNIYQGIIPATVTSTASKIYYYIQAKDAAGNVRTLQSSAGVPFVIELKTSDVIPPQITFNPPAQKPKTNEIIFTAKVMDDVRVRMVWLFYKAKAHQPFIQMPMSPFAEHDYGASVPFDQVQADTLWYYIQAEDFAGNKNFVGKPEAPIAVALTKDLDPPVIKVTQSLNRNDQGVFEINVQANDQSGIKEVHLKYLTNSGVSGLVPMKLTHGDFYQAKFTIQDPELEKFDYFIEAIDSEGNKGKTASFSYMVYSNRNVQLTNDHSSPVFSHFYKVNFGLKPLNYKRGANLFYPFVLKVKDNTRVDQVEIYYRNLGAESYQKLPLGRISDEDFGELVSASDFGIEFYFVAADVNGNVALMGKPDNPFKIEINQDQAKMGKLPSALHKQKENKGK</sequence>
<accession>A0A7V5LIR1</accession>
<dbReference type="EMBL" id="DRTD01000442">
    <property type="protein sequence ID" value="HHE55328.1"/>
    <property type="molecule type" value="Genomic_DNA"/>
</dbReference>